<dbReference type="NCBIfam" id="TIGR03915">
    <property type="entry name" value="SAM_7_link_chp"/>
    <property type="match status" value="1"/>
</dbReference>
<dbReference type="InterPro" id="IPR025404">
    <property type="entry name" value="DUF4130"/>
</dbReference>
<name>A0A645FHJ0_9ZZZZ</name>
<accession>A0A645FHJ0</accession>
<reference evidence="2" key="1">
    <citation type="submission" date="2019-08" db="EMBL/GenBank/DDBJ databases">
        <authorList>
            <person name="Kucharzyk K."/>
            <person name="Murdoch R.W."/>
            <person name="Higgins S."/>
            <person name="Loffler F."/>
        </authorList>
    </citation>
    <scope>NUCLEOTIDE SEQUENCE</scope>
</reference>
<organism evidence="2">
    <name type="scientific">bioreactor metagenome</name>
    <dbReference type="NCBI Taxonomy" id="1076179"/>
    <lineage>
        <taxon>unclassified sequences</taxon>
        <taxon>metagenomes</taxon>
        <taxon>ecological metagenomes</taxon>
    </lineage>
</organism>
<protein>
    <recommendedName>
        <fullName evidence="1">DUF4130 domain-containing protein</fullName>
    </recommendedName>
</protein>
<feature type="domain" description="DUF4130" evidence="1">
    <location>
        <begin position="2"/>
        <end position="109"/>
    </location>
</feature>
<proteinExistence type="predicted"/>
<gene>
    <name evidence="2" type="ORF">SDC9_161167</name>
</gene>
<evidence type="ECO:0000259" key="1">
    <source>
        <dbReference type="Pfam" id="PF13566"/>
    </source>
</evidence>
<dbReference type="InterPro" id="IPR023875">
    <property type="entry name" value="DNA_repair_put"/>
</dbReference>
<dbReference type="AlphaFoldDB" id="A0A645FHJ0"/>
<dbReference type="EMBL" id="VSSQ01060397">
    <property type="protein sequence ID" value="MPN13841.1"/>
    <property type="molecule type" value="Genomic_DNA"/>
</dbReference>
<sequence length="111" mass="13342">MEEDFYYSSIEPDHNILPLIGSHFASRFKNQNFIIHDIKRKIAIFHSQGQWIIRELNSLENQSLLSCEEQGIYSNLWKTYFSSTTIKERTNSKLQKRMMPSRYWNHLTEIE</sequence>
<dbReference type="Pfam" id="PF13566">
    <property type="entry name" value="DUF4130"/>
    <property type="match status" value="1"/>
</dbReference>
<evidence type="ECO:0000313" key="2">
    <source>
        <dbReference type="EMBL" id="MPN13841.1"/>
    </source>
</evidence>
<comment type="caution">
    <text evidence="2">The sequence shown here is derived from an EMBL/GenBank/DDBJ whole genome shotgun (WGS) entry which is preliminary data.</text>
</comment>